<dbReference type="RefSeq" id="WP_285741989.1">
    <property type="nucleotide sequence ID" value="NZ_CP127162.1"/>
</dbReference>
<evidence type="ECO:0000313" key="3">
    <source>
        <dbReference type="Proteomes" id="UP001236415"/>
    </source>
</evidence>
<dbReference type="InterPro" id="IPR029069">
    <property type="entry name" value="HotDog_dom_sf"/>
</dbReference>
<evidence type="ECO:0000313" key="2">
    <source>
        <dbReference type="EMBL" id="WIV17504.1"/>
    </source>
</evidence>
<dbReference type="InterPro" id="IPR002539">
    <property type="entry name" value="MaoC-like_dom"/>
</dbReference>
<proteinExistence type="predicted"/>
<gene>
    <name evidence="2" type="ORF">QPK24_13825</name>
</gene>
<dbReference type="SUPFAM" id="SSF54637">
    <property type="entry name" value="Thioesterase/thiol ester dehydrase-isomerase"/>
    <property type="match status" value="1"/>
</dbReference>
<organism evidence="2 3">
    <name type="scientific">Paenibacillus polygoni</name>
    <dbReference type="NCBI Taxonomy" id="3050112"/>
    <lineage>
        <taxon>Bacteria</taxon>
        <taxon>Bacillati</taxon>
        <taxon>Bacillota</taxon>
        <taxon>Bacilli</taxon>
        <taxon>Bacillales</taxon>
        <taxon>Paenibacillaceae</taxon>
        <taxon>Paenibacillus</taxon>
    </lineage>
</organism>
<dbReference type="Gene3D" id="3.10.129.10">
    <property type="entry name" value="Hotdog Thioesterase"/>
    <property type="match status" value="1"/>
</dbReference>
<feature type="domain" description="MaoC-like" evidence="1">
    <location>
        <begin position="3"/>
        <end position="84"/>
    </location>
</feature>
<name>A0ABY8WYV0_9BACL</name>
<reference evidence="2 3" key="1">
    <citation type="submission" date="2023-06" db="EMBL/GenBank/DDBJ databases">
        <title>Paenibacillus polygonum sp. nov., an endophytic bacterium, isolated from Polygonum lapathifolium L. in Nanji Wetland National Nature Reserve, South of Poyang Lake, Jiangxi Province, China.</title>
        <authorList>
            <person name="Yu Z."/>
        </authorList>
    </citation>
    <scope>NUCLEOTIDE SEQUENCE [LARGE SCALE GENOMIC DNA]</scope>
    <source>
        <strain evidence="2 3">C31</strain>
    </source>
</reference>
<dbReference type="InterPro" id="IPR050965">
    <property type="entry name" value="UPF0336/Enoyl-CoA_hydratase"/>
</dbReference>
<dbReference type="Pfam" id="PF01575">
    <property type="entry name" value="MaoC_dehydratas"/>
    <property type="match status" value="1"/>
</dbReference>
<dbReference type="EMBL" id="CP127162">
    <property type="protein sequence ID" value="WIV17504.1"/>
    <property type="molecule type" value="Genomic_DNA"/>
</dbReference>
<accession>A0ABY8WYV0</accession>
<protein>
    <submittedName>
        <fullName evidence="2">MaoC family dehydratase</fullName>
    </submittedName>
</protein>
<keyword evidence="3" id="KW-1185">Reference proteome</keyword>
<dbReference type="CDD" id="cd03441">
    <property type="entry name" value="R_hydratase_like"/>
    <property type="match status" value="1"/>
</dbReference>
<dbReference type="PANTHER" id="PTHR43437">
    <property type="entry name" value="HYDROXYACYL-THIOESTER DEHYDRATASE TYPE 2, MITOCHONDRIAL-RELATED"/>
    <property type="match status" value="1"/>
</dbReference>
<dbReference type="Proteomes" id="UP001236415">
    <property type="component" value="Chromosome"/>
</dbReference>
<sequence length="113" mass="12560">MKKQITTALVQQYAAASKDRAAIHLNEEAAARAGYKRPIVHGMYIMGIAQSLYLAEHPAQWIKTCNMKFINPLLTDAVASFHFEDCVDQIDITVTAETGEVIAKGTFSVEERF</sequence>
<evidence type="ECO:0000259" key="1">
    <source>
        <dbReference type="Pfam" id="PF01575"/>
    </source>
</evidence>
<dbReference type="PANTHER" id="PTHR43437:SF3">
    <property type="entry name" value="HYDROXYACYL-THIOESTER DEHYDRATASE TYPE 2, MITOCHONDRIAL"/>
    <property type="match status" value="1"/>
</dbReference>